<accession>A0A815J2Z1</accession>
<organism evidence="1 3">
    <name type="scientific">Rotaria sordida</name>
    <dbReference type="NCBI Taxonomy" id="392033"/>
    <lineage>
        <taxon>Eukaryota</taxon>
        <taxon>Metazoa</taxon>
        <taxon>Spiralia</taxon>
        <taxon>Gnathifera</taxon>
        <taxon>Rotifera</taxon>
        <taxon>Eurotatoria</taxon>
        <taxon>Bdelloidea</taxon>
        <taxon>Philodinida</taxon>
        <taxon>Philodinidae</taxon>
        <taxon>Rotaria</taxon>
    </lineage>
</organism>
<dbReference type="EMBL" id="CAJNOT010003302">
    <property type="protein sequence ID" value="CAF1376427.1"/>
    <property type="molecule type" value="Genomic_DNA"/>
</dbReference>
<gene>
    <name evidence="2" type="ORF">JBS370_LOCUS8959</name>
    <name evidence="1" type="ORF">ZHD862_LOCUS31883</name>
</gene>
<sequence>MSIDFNNLSDDVLSYCNDRLYTCIDEMMVIKMQSINNVRTLINVPDIMAFLSFNSKEIIELKRRICFIDEDNKRFMVKAGIQTNIDNLISVLKDKRKKQIKRIKTSKSSSQSLIQLNGDLFNASASNMFNLASIDSQLTPVFSTTPKINSPSYYIQKITDSIEKFCVNTFEKFILRNSELSTLPDDLWSYSDDVFYDFVKKFVGQIEGEILEIQHIKNVRILLQIPDIFSFFHINCKETYDLKKKACFIDDAMNFIVREGIKCNIEQFIDLLKRYYESRLTNTNTILSHTTTSIEKNKSNQCICDLINIDGENEQYQSKPFINIFLSNLLKNMKRSKNNFQFHPIVTKFASVFRILAGHNAYEFIRINLLGSLPSDTTLKNYDENINFKLNECEFRFDLLKDYLDSIKSQYVFSSEDASGVVSSVSYDAINDSFIGFTPSLNNGLPVINQFKTNSYSELEQWFHDIDKSTLVNVHLIEPLLTDVTSLIHSRPYIISAYGINNKHSASDTIRRWIYIYNQCKERNINLVGFSTDCDSRYFKAMRICLGFFSRAPNVDLLTGNDNLLTIDIPSNWTFFFMRPQQLFLCMQDGTHLVTKIRNRLLSGTATLNINNDHVDINHLLNLIENHPKLDHNLVRSDIFPHDKQNYSSCLKITSDDVLILLKQMNNKATYIYLYLLKLIILAYVKSDTEILSRLYFGWVVAFAYRIWWSSIRINKNLSQTEKDNSFITRAAWLSSEINIHTLTFIIILVSKGRLPSYALNCHLFSSQPCESTFRSARSLSGSLSSITTFSVSQFINKIGKISFLNQIKSTEESSNNEYSLKFPRHHKNRRDESHASTNIQNVPTITIEDIEKIIIKAYNKAVIIMDNLLITEILKESNLDDIHKLSSFVFHKLDKRSTVDYSIINNFDAYDSLDDDDDDNIVNEPSNIDLLEYIEESPDEHEQEEYNLTTSKQTFYGMKIYEKINSTKINNYFKIIINNKHYYMHKQTAARLLTVNKNHLSSDRRFRVKQTSKQH</sequence>
<name>A0A815J2Z1_9BILA</name>
<dbReference type="Proteomes" id="UP000663836">
    <property type="component" value="Unassembled WGS sequence"/>
</dbReference>
<dbReference type="EMBL" id="CAJOBD010000586">
    <property type="protein sequence ID" value="CAF3692623.1"/>
    <property type="molecule type" value="Genomic_DNA"/>
</dbReference>
<dbReference type="AlphaFoldDB" id="A0A815J2Z1"/>
<evidence type="ECO:0000313" key="3">
    <source>
        <dbReference type="Proteomes" id="UP000663864"/>
    </source>
</evidence>
<proteinExistence type="predicted"/>
<reference evidence="1" key="1">
    <citation type="submission" date="2021-02" db="EMBL/GenBank/DDBJ databases">
        <authorList>
            <person name="Nowell W R."/>
        </authorList>
    </citation>
    <scope>NUCLEOTIDE SEQUENCE</scope>
</reference>
<protein>
    <submittedName>
        <fullName evidence="1">Uncharacterized protein</fullName>
    </submittedName>
</protein>
<evidence type="ECO:0000313" key="1">
    <source>
        <dbReference type="EMBL" id="CAF1376427.1"/>
    </source>
</evidence>
<comment type="caution">
    <text evidence="1">The sequence shown here is derived from an EMBL/GenBank/DDBJ whole genome shotgun (WGS) entry which is preliminary data.</text>
</comment>
<evidence type="ECO:0000313" key="2">
    <source>
        <dbReference type="EMBL" id="CAF3692623.1"/>
    </source>
</evidence>
<dbReference type="Proteomes" id="UP000663864">
    <property type="component" value="Unassembled WGS sequence"/>
</dbReference>